<dbReference type="SUPFAM" id="SSF53448">
    <property type="entry name" value="Nucleotide-diphospho-sugar transferases"/>
    <property type="match status" value="1"/>
</dbReference>
<dbReference type="Proteomes" id="UP001235712">
    <property type="component" value="Unassembled WGS sequence"/>
</dbReference>
<evidence type="ECO:0000259" key="1">
    <source>
        <dbReference type="Pfam" id="PF00535"/>
    </source>
</evidence>
<dbReference type="PANTHER" id="PTHR43179">
    <property type="entry name" value="RHAMNOSYLTRANSFERASE WBBL"/>
    <property type="match status" value="1"/>
</dbReference>
<dbReference type="Pfam" id="PF00535">
    <property type="entry name" value="Glycos_transf_2"/>
    <property type="match status" value="1"/>
</dbReference>
<name>A0ABT9P159_9ACTN</name>
<sequence length="310" mass="32642">MDSGAQDGAAPAYELIIVSYNSRSQVEGLLAGLPADLPFALVDNARGADNLRELIQDRPNARYLEGAGQGFAVAANAGARSSAYEYVIFVNPDCRPTLAGLDSLVSALAAEPNLASAAATTVSGDGSVEIGTGGWEPTLRRALVHAVGLHKIAPQAGLFAKPRPYLPISVDWTTGACMAVRVSTFIGLGGFDEQFYVYNEDVAFGRAVREKNLSQLLRTDVLVQHAAGNSGAPSKEMLRLRGASMARYVAQHNSTETARGIRLALALGYTPRIALALAKGDKGRATEHWSYILGVTTGRASVGGRTVTRA</sequence>
<gene>
    <name evidence="2" type="ORF">J2S57_001709</name>
</gene>
<comment type="caution">
    <text evidence="2">The sequence shown here is derived from an EMBL/GenBank/DDBJ whole genome shotgun (WGS) entry which is preliminary data.</text>
</comment>
<dbReference type="Gene3D" id="3.90.550.10">
    <property type="entry name" value="Spore Coat Polysaccharide Biosynthesis Protein SpsA, Chain A"/>
    <property type="match status" value="1"/>
</dbReference>
<reference evidence="2 3" key="1">
    <citation type="submission" date="2023-07" db="EMBL/GenBank/DDBJ databases">
        <title>Sequencing the genomes of 1000 actinobacteria strains.</title>
        <authorList>
            <person name="Klenk H.-P."/>
        </authorList>
    </citation>
    <scope>NUCLEOTIDE SEQUENCE [LARGE SCALE GENOMIC DNA]</scope>
    <source>
        <strain evidence="2 3">DSM 44388</strain>
    </source>
</reference>
<feature type="domain" description="Glycosyltransferase 2-like" evidence="1">
    <location>
        <begin position="16"/>
        <end position="133"/>
    </location>
</feature>
<organism evidence="2 3">
    <name type="scientific">Kineosporia succinea</name>
    <dbReference type="NCBI Taxonomy" id="84632"/>
    <lineage>
        <taxon>Bacteria</taxon>
        <taxon>Bacillati</taxon>
        <taxon>Actinomycetota</taxon>
        <taxon>Actinomycetes</taxon>
        <taxon>Kineosporiales</taxon>
        <taxon>Kineosporiaceae</taxon>
        <taxon>Kineosporia</taxon>
    </lineage>
</organism>
<accession>A0ABT9P159</accession>
<keyword evidence="3" id="KW-1185">Reference proteome</keyword>
<evidence type="ECO:0000313" key="3">
    <source>
        <dbReference type="Proteomes" id="UP001235712"/>
    </source>
</evidence>
<dbReference type="InterPro" id="IPR029044">
    <property type="entry name" value="Nucleotide-diphossugar_trans"/>
</dbReference>
<dbReference type="PANTHER" id="PTHR43179:SF7">
    <property type="entry name" value="RHAMNOSYLTRANSFERASE WBBL"/>
    <property type="match status" value="1"/>
</dbReference>
<protein>
    <submittedName>
        <fullName evidence="2">GT2 family glycosyltransferase</fullName>
    </submittedName>
</protein>
<dbReference type="EMBL" id="JAUSQZ010000001">
    <property type="protein sequence ID" value="MDP9825960.1"/>
    <property type="molecule type" value="Genomic_DNA"/>
</dbReference>
<evidence type="ECO:0000313" key="2">
    <source>
        <dbReference type="EMBL" id="MDP9825960.1"/>
    </source>
</evidence>
<dbReference type="InterPro" id="IPR001173">
    <property type="entry name" value="Glyco_trans_2-like"/>
</dbReference>
<dbReference type="RefSeq" id="WP_307240281.1">
    <property type="nucleotide sequence ID" value="NZ_JAUSQZ010000001.1"/>
</dbReference>
<proteinExistence type="predicted"/>